<feature type="compositionally biased region" description="Low complexity" evidence="1">
    <location>
        <begin position="69"/>
        <end position="98"/>
    </location>
</feature>
<keyword evidence="2" id="KW-1133">Transmembrane helix</keyword>
<feature type="compositionally biased region" description="Pro residues" evidence="1">
    <location>
        <begin position="55"/>
        <end position="68"/>
    </location>
</feature>
<evidence type="ECO:0000313" key="3">
    <source>
        <dbReference type="EMBL" id="MDN4598129.1"/>
    </source>
</evidence>
<feature type="region of interest" description="Disordered" evidence="1">
    <location>
        <begin position="188"/>
        <end position="215"/>
    </location>
</feature>
<evidence type="ECO:0008006" key="5">
    <source>
        <dbReference type="Google" id="ProtNLM"/>
    </source>
</evidence>
<protein>
    <recommendedName>
        <fullName evidence="5">J domain-containing protein</fullName>
    </recommendedName>
</protein>
<keyword evidence="2" id="KW-0472">Membrane</keyword>
<dbReference type="Proteomes" id="UP001174210">
    <property type="component" value="Unassembled WGS sequence"/>
</dbReference>
<evidence type="ECO:0000256" key="2">
    <source>
        <dbReference type="SAM" id="Phobius"/>
    </source>
</evidence>
<dbReference type="EMBL" id="JAROCB010000003">
    <property type="protein sequence ID" value="MDN4598129.1"/>
    <property type="molecule type" value="Genomic_DNA"/>
</dbReference>
<feature type="compositionally biased region" description="Pro residues" evidence="1">
    <location>
        <begin position="123"/>
        <end position="140"/>
    </location>
</feature>
<organism evidence="3 4">
    <name type="scientific">Leifsonia virtsii</name>
    <dbReference type="NCBI Taxonomy" id="3035915"/>
    <lineage>
        <taxon>Bacteria</taxon>
        <taxon>Bacillati</taxon>
        <taxon>Actinomycetota</taxon>
        <taxon>Actinomycetes</taxon>
        <taxon>Micrococcales</taxon>
        <taxon>Microbacteriaceae</taxon>
        <taxon>Leifsonia</taxon>
    </lineage>
</organism>
<keyword evidence="2" id="KW-0812">Transmembrane</keyword>
<gene>
    <name evidence="3" type="ORF">P5G59_13325</name>
</gene>
<evidence type="ECO:0000313" key="4">
    <source>
        <dbReference type="Proteomes" id="UP001174210"/>
    </source>
</evidence>
<comment type="caution">
    <text evidence="3">The sequence shown here is derived from an EMBL/GenBank/DDBJ whole genome shotgun (WGS) entry which is preliminary data.</text>
</comment>
<reference evidence="3" key="1">
    <citation type="submission" date="2023-03" db="EMBL/GenBank/DDBJ databases">
        <title>MT1 and MT2 Draft Genomes of Novel Species.</title>
        <authorList>
            <person name="Venkateswaran K."/>
        </authorList>
    </citation>
    <scope>NUCLEOTIDE SEQUENCE</scope>
    <source>
        <strain evidence="3">F6_8S_P_1A</strain>
    </source>
</reference>
<dbReference type="RefSeq" id="WP_301219476.1">
    <property type="nucleotide sequence ID" value="NZ_JAROCB010000003.1"/>
</dbReference>
<keyword evidence="4" id="KW-1185">Reference proteome</keyword>
<proteinExistence type="predicted"/>
<feature type="compositionally biased region" description="Low complexity" evidence="1">
    <location>
        <begin position="197"/>
        <end position="211"/>
    </location>
</feature>
<feature type="transmembrane region" description="Helical" evidence="2">
    <location>
        <begin position="150"/>
        <end position="174"/>
    </location>
</feature>
<name>A0ABT8IZ82_9MICO</name>
<accession>A0ABT8IZ82</accession>
<feature type="compositionally biased region" description="Low complexity" evidence="1">
    <location>
        <begin position="108"/>
        <end position="122"/>
    </location>
</feature>
<sequence>MSPNEAAELLGVSPTASADEVQRAYASRLGETGGEQQRIDALTAARDALLAASPWRPPAGPQPYPPQHPAAAAAYPPQQPAAAAAYPPQQPAAAAAYPPQQPYPPMQQPTAYAPGYPAYQPTAPQPQPGPGGWYAPPPPPNRRKPMSTGAVVGITLGSIAAGLVVLLVAVFAIASIGASAARVAEAGSSARPTPYQSPDDNPSDGPSDQPPAVEDYDVDGVHVHYVDGWTFELTAAQTCDAATVTAGFADTPDGDTLDEWSTTVDLTAGVPVTFTIPDSASTYGYAGIDSVQCGQA</sequence>
<feature type="region of interest" description="Disordered" evidence="1">
    <location>
        <begin position="50"/>
        <end position="146"/>
    </location>
</feature>
<evidence type="ECO:0000256" key="1">
    <source>
        <dbReference type="SAM" id="MobiDB-lite"/>
    </source>
</evidence>